<dbReference type="Gene3D" id="1.10.287.130">
    <property type="match status" value="1"/>
</dbReference>
<proteinExistence type="predicted"/>
<gene>
    <name evidence="1" type="ORF">PLO_605</name>
</gene>
<dbReference type="AlphaFoldDB" id="A0A2H4ZQ08"/>
<evidence type="ECO:0008006" key="2">
    <source>
        <dbReference type="Google" id="ProtNLM"/>
    </source>
</evidence>
<reference evidence="1" key="1">
    <citation type="submission" date="2017-10" db="EMBL/GenBank/DDBJ databases">
        <title>Paulinella longichromatophora chromatophore genome.</title>
        <authorList>
            <person name="Lhee D."/>
            <person name="Yoon H.S."/>
        </authorList>
    </citation>
    <scope>NUCLEOTIDE SEQUENCE</scope>
</reference>
<geneLocation type="plastid" evidence="1"/>
<name>A0A2H4ZQ08_9EUKA</name>
<dbReference type="SUPFAM" id="SSF47384">
    <property type="entry name" value="Homodimeric domain of signal transducing histidine kinase"/>
    <property type="match status" value="1"/>
</dbReference>
<dbReference type="CDD" id="cd00082">
    <property type="entry name" value="HisKA"/>
    <property type="match status" value="1"/>
</dbReference>
<dbReference type="InterPro" id="IPR003661">
    <property type="entry name" value="HisK_dim/P_dom"/>
</dbReference>
<sequence>MSSLTFAYIRQQLAHNIPPGNGDEESVWRQWKAALVTLQENFLTSPKPKEGIWLAATLPDFDYTTALTELHGCVWQTPERSNLLNDNNVSYLSFPLNEQDGSDPFLVLITPHLQISLAIYGPPNHRQLLVCTAPDTLKSILLYLGERIYIDSPNHGKRFCELLKSMFPLHNKQDLAYLFWSQLAQRLAQEAPKILVESINTGSKERQNKFNNIVSLETHESELALIEALSHEVRTPLATIRTLIRSLLRRSDITTTTRQRLIQIDGECSEQIDRFGLIFHAAELQRQPEGLQQLARTNLGQLLLHLKPIWQQQLERRGLQLVISITPELPEILSDSSRLATMLGGLVAHYSRDLNSTHTIRLSLTPAGTRLRLQLGFGSQSGSIDQTNRKLHNKQSCLNPVLTWNPTTGSLQLSEEATQKLFHSLGGQVSEGSGDSLVVFFPLAEEIC</sequence>
<evidence type="ECO:0000313" key="1">
    <source>
        <dbReference type="EMBL" id="AUG32591.1"/>
    </source>
</evidence>
<dbReference type="EMBL" id="MG264610">
    <property type="protein sequence ID" value="AUG32591.1"/>
    <property type="molecule type" value="Genomic_DNA"/>
</dbReference>
<keyword evidence="1" id="KW-0934">Plastid</keyword>
<accession>A0A2H4ZQ08</accession>
<organism evidence="1">
    <name type="scientific">Paulinella longichromatophora</name>
    <dbReference type="NCBI Taxonomy" id="1708747"/>
    <lineage>
        <taxon>Eukaryota</taxon>
        <taxon>Sar</taxon>
        <taxon>Rhizaria</taxon>
        <taxon>Cercozoa</taxon>
        <taxon>Imbricatea</taxon>
        <taxon>Silicofilosea</taxon>
        <taxon>Euglyphida</taxon>
        <taxon>Paulinellidae</taxon>
        <taxon>Paulinella</taxon>
    </lineage>
</organism>
<dbReference type="InterPro" id="IPR036097">
    <property type="entry name" value="HisK_dim/P_sf"/>
</dbReference>
<protein>
    <recommendedName>
        <fullName evidence="2">Signal transduction histidine kinase</fullName>
    </recommendedName>
</protein>
<dbReference type="GO" id="GO:0000155">
    <property type="term" value="F:phosphorelay sensor kinase activity"/>
    <property type="evidence" value="ECO:0007669"/>
    <property type="project" value="InterPro"/>
</dbReference>